<feature type="transmembrane region" description="Helical" evidence="1">
    <location>
        <begin position="12"/>
        <end position="33"/>
    </location>
</feature>
<evidence type="ECO:0000313" key="4">
    <source>
        <dbReference type="Proteomes" id="UP000025229"/>
    </source>
</evidence>
<dbReference type="eggNOG" id="COG0671">
    <property type="taxonomic scope" value="Bacteria"/>
</dbReference>
<keyword evidence="1" id="KW-0812">Transmembrane</keyword>
<organism evidence="2 4">
    <name type="scientific">Rubrobacter radiotolerans</name>
    <name type="common">Arthrobacter radiotolerans</name>
    <dbReference type="NCBI Taxonomy" id="42256"/>
    <lineage>
        <taxon>Bacteria</taxon>
        <taxon>Bacillati</taxon>
        <taxon>Actinomycetota</taxon>
        <taxon>Rubrobacteria</taxon>
        <taxon>Rubrobacterales</taxon>
        <taxon>Rubrobacteraceae</taxon>
        <taxon>Rubrobacter</taxon>
    </lineage>
</organism>
<feature type="transmembrane region" description="Helical" evidence="1">
    <location>
        <begin position="175"/>
        <end position="194"/>
    </location>
</feature>
<evidence type="ECO:0000256" key="1">
    <source>
        <dbReference type="SAM" id="Phobius"/>
    </source>
</evidence>
<feature type="transmembrane region" description="Helical" evidence="1">
    <location>
        <begin position="81"/>
        <end position="100"/>
    </location>
</feature>
<proteinExistence type="predicted"/>
<evidence type="ECO:0008006" key="5">
    <source>
        <dbReference type="Google" id="ProtNLM"/>
    </source>
</evidence>
<dbReference type="EMBL" id="CP007514">
    <property type="protein sequence ID" value="AHY45817.1"/>
    <property type="molecule type" value="Genomic_DNA"/>
</dbReference>
<dbReference type="KEGG" id="rrd:RradSPS_0534"/>
<dbReference type="OrthoDB" id="5243428at2"/>
<evidence type="ECO:0000313" key="3">
    <source>
        <dbReference type="EMBL" id="MDX5893231.1"/>
    </source>
</evidence>
<dbReference type="RefSeq" id="WP_038680512.1">
    <property type="nucleotide sequence ID" value="NZ_CP007514.1"/>
</dbReference>
<accession>A0A023X011</accession>
<gene>
    <name evidence="2" type="ORF">RradSPS_0534</name>
    <name evidence="3" type="ORF">SIL72_04225</name>
</gene>
<dbReference type="AlphaFoldDB" id="A0A023X011"/>
<reference evidence="3" key="2">
    <citation type="submission" date="2023-11" db="EMBL/GenBank/DDBJ databases">
        <title>MicrobeMod: A computational toolkit for identifying prokaryotic methylation and restriction-modification with nanopore sequencing.</title>
        <authorList>
            <person name="Crits-Christoph A."/>
            <person name="Kang S.C."/>
            <person name="Lee H."/>
            <person name="Ostrov N."/>
        </authorList>
    </citation>
    <scope>NUCLEOTIDE SEQUENCE</scope>
    <source>
        <strain evidence="3">ATCC 51242</strain>
    </source>
</reference>
<dbReference type="Proteomes" id="UP001281130">
    <property type="component" value="Unassembled WGS sequence"/>
</dbReference>
<keyword evidence="1" id="KW-0472">Membrane</keyword>
<keyword evidence="1" id="KW-1133">Transmembrane helix</keyword>
<feature type="transmembrane region" description="Helical" evidence="1">
    <location>
        <begin position="106"/>
        <end position="124"/>
    </location>
</feature>
<evidence type="ECO:0000313" key="2">
    <source>
        <dbReference type="EMBL" id="AHY45817.1"/>
    </source>
</evidence>
<protein>
    <recommendedName>
        <fullName evidence="5">PAP2 superfamily</fullName>
    </recommendedName>
</protein>
<sequence length="198" mass="20565">MSERGLRAAEFVSDVTRLPQVAALLFFVVGLAVGGLAGLGWAALCVGLTSGLSLLYLLWLVRSGRVGDPKRISRAERVGPLRVVAGLYVFAFAFVTLLGGPDELRAMLLSFAGATVLLAALTPFTNPSLHVAGMAGTAVCAGWVFGAGWMLLAALAVAPVWWARKTLRRHTTPELLLGLLVGGGATALAFRIVVGAGP</sequence>
<dbReference type="Proteomes" id="UP000025229">
    <property type="component" value="Chromosome"/>
</dbReference>
<name>A0A023X011_RUBRA</name>
<dbReference type="HOGENOM" id="CLU_093776_0_1_11"/>
<reference evidence="2 4" key="1">
    <citation type="submission" date="2014-03" db="EMBL/GenBank/DDBJ databases">
        <title>Complete genome sequence of the Radio-Resistant Rubrobacter radiotolerans RSPS-4.</title>
        <authorList>
            <person name="Egas C.C."/>
            <person name="Barroso C.C."/>
            <person name="Froufe H.J.C."/>
            <person name="Pacheco J.J."/>
            <person name="Albuquerque L.L."/>
            <person name="da Costa M.M.S."/>
        </authorList>
    </citation>
    <scope>NUCLEOTIDE SEQUENCE [LARGE SCALE GENOMIC DNA]</scope>
    <source>
        <strain evidence="2 4">RSPS-4</strain>
    </source>
</reference>
<dbReference type="EMBL" id="JAWXXX010000001">
    <property type="protein sequence ID" value="MDX5893231.1"/>
    <property type="molecule type" value="Genomic_DNA"/>
</dbReference>
<feature type="transmembrane region" description="Helical" evidence="1">
    <location>
        <begin position="136"/>
        <end position="163"/>
    </location>
</feature>
<dbReference type="STRING" id="42256.RradSPS_0534"/>
<keyword evidence="4" id="KW-1185">Reference proteome</keyword>